<dbReference type="EMBL" id="MTYJ01000291">
    <property type="protein sequence ID" value="OWA52896.1"/>
    <property type="molecule type" value="Genomic_DNA"/>
</dbReference>
<dbReference type="Proteomes" id="UP000192578">
    <property type="component" value="Unassembled WGS sequence"/>
</dbReference>
<accession>A0A9X6RMP5</accession>
<organism evidence="1 2">
    <name type="scientific">Hypsibius exemplaris</name>
    <name type="common">Freshwater tardigrade</name>
    <dbReference type="NCBI Taxonomy" id="2072580"/>
    <lineage>
        <taxon>Eukaryota</taxon>
        <taxon>Metazoa</taxon>
        <taxon>Ecdysozoa</taxon>
        <taxon>Tardigrada</taxon>
        <taxon>Eutardigrada</taxon>
        <taxon>Parachela</taxon>
        <taxon>Hypsibioidea</taxon>
        <taxon>Hypsibiidae</taxon>
        <taxon>Hypsibius</taxon>
    </lineage>
</organism>
<sequence length="76" mass="8618">MFTIYATGKLVGPFFIVLQEITGDKFSLQVQQELFTAPNLPETASSFGKMKKEYSTVWLEQIYFSNVGDRTALVMD</sequence>
<dbReference type="OrthoDB" id="10051656at2759"/>
<gene>
    <name evidence="1" type="ORF">BV898_17337</name>
</gene>
<keyword evidence="2" id="KW-1185">Reference proteome</keyword>
<evidence type="ECO:0000313" key="1">
    <source>
        <dbReference type="EMBL" id="OWA52896.1"/>
    </source>
</evidence>
<comment type="caution">
    <text evidence="1">The sequence shown here is derived from an EMBL/GenBank/DDBJ whole genome shotgun (WGS) entry which is preliminary data.</text>
</comment>
<proteinExistence type="predicted"/>
<reference evidence="2" key="1">
    <citation type="submission" date="2017-01" db="EMBL/GenBank/DDBJ databases">
        <title>Comparative genomics of anhydrobiosis in the tardigrade Hypsibius dujardini.</title>
        <authorList>
            <person name="Yoshida Y."/>
            <person name="Koutsovoulos G."/>
            <person name="Laetsch D."/>
            <person name="Stevens L."/>
            <person name="Kumar S."/>
            <person name="Horikawa D."/>
            <person name="Ishino K."/>
            <person name="Komine S."/>
            <person name="Tomita M."/>
            <person name="Blaxter M."/>
            <person name="Arakawa K."/>
        </authorList>
    </citation>
    <scope>NUCLEOTIDE SEQUENCE [LARGE SCALE GENOMIC DNA]</scope>
    <source>
        <strain evidence="2">Z151</strain>
    </source>
</reference>
<evidence type="ECO:0000313" key="2">
    <source>
        <dbReference type="Proteomes" id="UP000192578"/>
    </source>
</evidence>
<protein>
    <submittedName>
        <fullName evidence="1">Uncharacterized protein</fullName>
    </submittedName>
</protein>
<name>A0A9X6RMP5_HYPEX</name>
<dbReference type="AlphaFoldDB" id="A0A9X6RMP5"/>